<evidence type="ECO:0000313" key="4">
    <source>
        <dbReference type="EMBL" id="CAF9915508.1"/>
    </source>
</evidence>
<name>A0A8H3F4G4_9LECA</name>
<reference evidence="4" key="1">
    <citation type="submission" date="2021-03" db="EMBL/GenBank/DDBJ databases">
        <authorList>
            <person name="Tagirdzhanova G."/>
        </authorList>
    </citation>
    <scope>NUCLEOTIDE SEQUENCE</scope>
</reference>
<feature type="signal peptide" evidence="1">
    <location>
        <begin position="1"/>
        <end position="19"/>
    </location>
</feature>
<dbReference type="InterPro" id="IPR056186">
    <property type="entry name" value="PDZ_CPAF-rel"/>
</dbReference>
<dbReference type="Gene3D" id="3.90.226.10">
    <property type="entry name" value="2-enoyl-CoA Hydratase, Chain A, domain 1"/>
    <property type="match status" value="1"/>
</dbReference>
<protein>
    <recommendedName>
        <fullName evidence="6">Tail specific protease domain-containing protein</fullName>
    </recommendedName>
</protein>
<evidence type="ECO:0000259" key="2">
    <source>
        <dbReference type="Pfam" id="PF03572"/>
    </source>
</evidence>
<organism evidence="4 5">
    <name type="scientific">Heterodermia speciosa</name>
    <dbReference type="NCBI Taxonomy" id="116794"/>
    <lineage>
        <taxon>Eukaryota</taxon>
        <taxon>Fungi</taxon>
        <taxon>Dikarya</taxon>
        <taxon>Ascomycota</taxon>
        <taxon>Pezizomycotina</taxon>
        <taxon>Lecanoromycetes</taxon>
        <taxon>OSLEUM clade</taxon>
        <taxon>Lecanoromycetidae</taxon>
        <taxon>Caliciales</taxon>
        <taxon>Physciaceae</taxon>
        <taxon>Heterodermia</taxon>
    </lineage>
</organism>
<comment type="caution">
    <text evidence="4">The sequence shown here is derived from an EMBL/GenBank/DDBJ whole genome shotgun (WGS) entry which is preliminary data.</text>
</comment>
<accession>A0A8H3F4G4</accession>
<keyword evidence="1" id="KW-0732">Signal</keyword>
<dbReference type="InterPro" id="IPR005151">
    <property type="entry name" value="Tail-specific_protease"/>
</dbReference>
<gene>
    <name evidence="4" type="ORF">HETSPECPRED_002511</name>
</gene>
<dbReference type="EMBL" id="CAJPDS010000016">
    <property type="protein sequence ID" value="CAF9915508.1"/>
    <property type="molecule type" value="Genomic_DNA"/>
</dbReference>
<dbReference type="InterPro" id="IPR029045">
    <property type="entry name" value="ClpP/crotonase-like_dom_sf"/>
</dbReference>
<dbReference type="Pfam" id="PF03572">
    <property type="entry name" value="Peptidase_S41"/>
    <property type="match status" value="1"/>
</dbReference>
<keyword evidence="5" id="KW-1185">Reference proteome</keyword>
<dbReference type="GO" id="GO:0008236">
    <property type="term" value="F:serine-type peptidase activity"/>
    <property type="evidence" value="ECO:0007669"/>
    <property type="project" value="InterPro"/>
</dbReference>
<feature type="domain" description="CPAF-like PDZ" evidence="3">
    <location>
        <begin position="147"/>
        <end position="265"/>
    </location>
</feature>
<dbReference type="OrthoDB" id="27214at2759"/>
<dbReference type="PANTHER" id="PTHR37049">
    <property type="entry name" value="PEPTIDASE S41 FAMILY PROTEIN"/>
    <property type="match status" value="1"/>
</dbReference>
<evidence type="ECO:0008006" key="6">
    <source>
        <dbReference type="Google" id="ProtNLM"/>
    </source>
</evidence>
<dbReference type="GO" id="GO:0006508">
    <property type="term" value="P:proteolysis"/>
    <property type="evidence" value="ECO:0007669"/>
    <property type="project" value="InterPro"/>
</dbReference>
<feature type="chain" id="PRO_5034653378" description="Tail specific protease domain-containing protein" evidence="1">
    <location>
        <begin position="20"/>
        <end position="649"/>
    </location>
</feature>
<dbReference type="AlphaFoldDB" id="A0A8H3F4G4"/>
<dbReference type="InterPro" id="IPR052766">
    <property type="entry name" value="S41A_metabolite_peptidase"/>
</dbReference>
<evidence type="ECO:0000259" key="3">
    <source>
        <dbReference type="Pfam" id="PF23658"/>
    </source>
</evidence>
<dbReference type="Pfam" id="PF23658">
    <property type="entry name" value="PDZ_CPAF_rel"/>
    <property type="match status" value="1"/>
</dbReference>
<evidence type="ECO:0000313" key="5">
    <source>
        <dbReference type="Proteomes" id="UP000664521"/>
    </source>
</evidence>
<dbReference type="SUPFAM" id="SSF52096">
    <property type="entry name" value="ClpP/crotonase"/>
    <property type="match status" value="1"/>
</dbReference>
<evidence type="ECO:0000256" key="1">
    <source>
        <dbReference type="SAM" id="SignalP"/>
    </source>
</evidence>
<dbReference type="Proteomes" id="UP000664521">
    <property type="component" value="Unassembled WGS sequence"/>
</dbReference>
<dbReference type="PANTHER" id="PTHR37049:SF4">
    <property type="entry name" value="RHODANESE DOMAIN-CONTAINING PROTEIN"/>
    <property type="match status" value="1"/>
</dbReference>
<proteinExistence type="predicted"/>
<sequence length="649" mass="71154">MLPWIQALAFLILLRSVLSLDLESQDACKAASIAYSQTNTAVIPARVAENCLKSIPLNTAEAHLQYAEVRKLFQLYSAQAFWKELPPNELDIDAVDLDLTLNDIARGIDEDRYHNTYEFDQALTDALGQLHDGHTSYATICSSAFAFFHDYPLVSVAPNPDGIPQIYLGNAATGAPLTGGKVALINNKNPTDYLLGLARSSPLTNVIDIDARYNRLFIQRVSSAVAVASTDNIGIFAGRDRIPLDPLSITLSNGTRIDIQWKAIFNWFSLGFRAPPRALPFNSIETFKSYGSNPSYNESVQLPSITGIAMKSVAEANGQNPLFLRSAKETTAIKAMPNDIASYYIIGKNIGVLRLASFESSYLDAVSPLGFISELANFTHSALAYFKNHRCTTILLDLSRNTGGDVAAGYAVFRQLFPHADPYYGQDMRHSPTLAIFAHSFTDTNADQESPLNYHFAHQKNGSNFSSVDIFLTPVPKNHDLFTPIFRVNDKAFIRADEQPVIPPPHTAPFPARDIALVSDSLCGSTCAFFAAALQDQGVRSVVYGGRPGWKGTMQVAGGARGAVHYPYTIFYAKSQDLVEGNGSAEVLVGPTPYLTTMGVNLVNTYRKGEDAVPLEFQYRAATYARRLTAGMAADREEMWRDAKEVVWG</sequence>
<feature type="domain" description="Tail specific protease" evidence="2">
    <location>
        <begin position="349"/>
        <end position="556"/>
    </location>
</feature>